<reference evidence="3" key="1">
    <citation type="journal article" date="2017" name="Genome Biol.">
        <title>Comparative genomics reveals high biological diversity and specific adaptations in the industrially and medically important fungal genus Aspergillus.</title>
        <authorList>
            <person name="de Vries R.P."/>
            <person name="Riley R."/>
            <person name="Wiebenga A."/>
            <person name="Aguilar-Osorio G."/>
            <person name="Amillis S."/>
            <person name="Uchima C.A."/>
            <person name="Anderluh G."/>
            <person name="Asadollahi M."/>
            <person name="Askin M."/>
            <person name="Barry K."/>
            <person name="Battaglia E."/>
            <person name="Bayram O."/>
            <person name="Benocci T."/>
            <person name="Braus-Stromeyer S.A."/>
            <person name="Caldana C."/>
            <person name="Canovas D."/>
            <person name="Cerqueira G.C."/>
            <person name="Chen F."/>
            <person name="Chen W."/>
            <person name="Choi C."/>
            <person name="Clum A."/>
            <person name="Dos Santos R.A."/>
            <person name="Damasio A.R."/>
            <person name="Diallinas G."/>
            <person name="Emri T."/>
            <person name="Fekete E."/>
            <person name="Flipphi M."/>
            <person name="Freyberg S."/>
            <person name="Gallo A."/>
            <person name="Gournas C."/>
            <person name="Habgood R."/>
            <person name="Hainaut M."/>
            <person name="Harispe M.L."/>
            <person name="Henrissat B."/>
            <person name="Hilden K.S."/>
            <person name="Hope R."/>
            <person name="Hossain A."/>
            <person name="Karabika E."/>
            <person name="Karaffa L."/>
            <person name="Karanyi Z."/>
            <person name="Krasevec N."/>
            <person name="Kuo A."/>
            <person name="Kusch H."/>
            <person name="LaButti K."/>
            <person name="Lagendijk E.L."/>
            <person name="Lapidus A."/>
            <person name="Levasseur A."/>
            <person name="Lindquist E."/>
            <person name="Lipzen A."/>
            <person name="Logrieco A.F."/>
            <person name="MacCabe A."/>
            <person name="Maekelae M.R."/>
            <person name="Malavazi I."/>
            <person name="Melin P."/>
            <person name="Meyer V."/>
            <person name="Mielnichuk N."/>
            <person name="Miskei M."/>
            <person name="Molnar A.P."/>
            <person name="Mule G."/>
            <person name="Ngan C.Y."/>
            <person name="Orejas M."/>
            <person name="Orosz E."/>
            <person name="Ouedraogo J.P."/>
            <person name="Overkamp K.M."/>
            <person name="Park H.-S."/>
            <person name="Perrone G."/>
            <person name="Piumi F."/>
            <person name="Punt P.J."/>
            <person name="Ram A.F."/>
            <person name="Ramon A."/>
            <person name="Rauscher S."/>
            <person name="Record E."/>
            <person name="Riano-Pachon D.M."/>
            <person name="Robert V."/>
            <person name="Roehrig J."/>
            <person name="Ruller R."/>
            <person name="Salamov A."/>
            <person name="Salih N.S."/>
            <person name="Samson R.A."/>
            <person name="Sandor E."/>
            <person name="Sanguinetti M."/>
            <person name="Schuetze T."/>
            <person name="Sepcic K."/>
            <person name="Shelest E."/>
            <person name="Sherlock G."/>
            <person name="Sophianopoulou V."/>
            <person name="Squina F.M."/>
            <person name="Sun H."/>
            <person name="Susca A."/>
            <person name="Todd R.B."/>
            <person name="Tsang A."/>
            <person name="Unkles S.E."/>
            <person name="van de Wiele N."/>
            <person name="van Rossen-Uffink D."/>
            <person name="Oliveira J.V."/>
            <person name="Vesth T.C."/>
            <person name="Visser J."/>
            <person name="Yu J.-H."/>
            <person name="Zhou M."/>
            <person name="Andersen M.R."/>
            <person name="Archer D.B."/>
            <person name="Baker S.E."/>
            <person name="Benoit I."/>
            <person name="Brakhage A.A."/>
            <person name="Braus G.H."/>
            <person name="Fischer R."/>
            <person name="Frisvad J.C."/>
            <person name="Goldman G.H."/>
            <person name="Houbraken J."/>
            <person name="Oakley B."/>
            <person name="Pocsi I."/>
            <person name="Scazzocchio C."/>
            <person name="Seiboth B."/>
            <person name="vanKuyk P.A."/>
            <person name="Wortman J."/>
            <person name="Dyer P.S."/>
            <person name="Grigoriev I.V."/>
        </authorList>
    </citation>
    <scope>NUCLEOTIDE SEQUENCE [LARGE SCALE GENOMIC DNA]</scope>
    <source>
        <strain evidence="3">CBS 134.48</strain>
    </source>
</reference>
<organism evidence="2 3">
    <name type="scientific">Aspergillus tubingensis (strain CBS 134.48)</name>
    <dbReference type="NCBI Taxonomy" id="767770"/>
    <lineage>
        <taxon>Eukaryota</taxon>
        <taxon>Fungi</taxon>
        <taxon>Dikarya</taxon>
        <taxon>Ascomycota</taxon>
        <taxon>Pezizomycotina</taxon>
        <taxon>Eurotiomycetes</taxon>
        <taxon>Eurotiomycetidae</taxon>
        <taxon>Eurotiales</taxon>
        <taxon>Aspergillaceae</taxon>
        <taxon>Aspergillus</taxon>
        <taxon>Aspergillus subgen. Circumdati</taxon>
    </lineage>
</organism>
<keyword evidence="3" id="KW-1185">Reference proteome</keyword>
<keyword evidence="1" id="KW-0472">Membrane</keyword>
<sequence>MVLGWSPEVSFSVDPRVMIWRSNQRRKCACNSRQPLPWRKTMANEWKGEIPRRQDNWLFFASKRGRKVRITYLCNHWHWLWHALAWFVPFDLLSSIFLSYSFSILLIR</sequence>
<accession>A0A1L9NHK7</accession>
<gene>
    <name evidence="2" type="ORF">ASPTUDRAFT_389602</name>
</gene>
<evidence type="ECO:0000313" key="3">
    <source>
        <dbReference type="Proteomes" id="UP000184304"/>
    </source>
</evidence>
<protein>
    <submittedName>
        <fullName evidence="2">Uncharacterized protein</fullName>
    </submittedName>
</protein>
<dbReference type="Proteomes" id="UP000184304">
    <property type="component" value="Unassembled WGS sequence"/>
</dbReference>
<dbReference type="EMBL" id="KV878179">
    <property type="protein sequence ID" value="OJI88747.1"/>
    <property type="molecule type" value="Genomic_DNA"/>
</dbReference>
<evidence type="ECO:0000313" key="2">
    <source>
        <dbReference type="EMBL" id="OJI88747.1"/>
    </source>
</evidence>
<dbReference type="VEuPathDB" id="FungiDB:ASPTUDRAFT_389602"/>
<keyword evidence="1" id="KW-0812">Transmembrane</keyword>
<proteinExistence type="predicted"/>
<dbReference type="AlphaFoldDB" id="A0A1L9NHK7"/>
<name>A0A1L9NHK7_ASPTC</name>
<feature type="transmembrane region" description="Helical" evidence="1">
    <location>
        <begin position="83"/>
        <end position="107"/>
    </location>
</feature>
<keyword evidence="1" id="KW-1133">Transmembrane helix</keyword>
<evidence type="ECO:0000256" key="1">
    <source>
        <dbReference type="SAM" id="Phobius"/>
    </source>
</evidence>